<dbReference type="InParanoid" id="A7RPL6"/>
<dbReference type="HOGENOM" id="CLU_2981433_0_0_1"/>
<evidence type="ECO:0000313" key="2">
    <source>
        <dbReference type="Proteomes" id="UP000001593"/>
    </source>
</evidence>
<proteinExistence type="predicted"/>
<protein>
    <submittedName>
        <fullName evidence="1">Uncharacterized protein</fullName>
    </submittedName>
</protein>
<reference evidence="1 2" key="1">
    <citation type="journal article" date="2007" name="Science">
        <title>Sea anemone genome reveals ancestral eumetazoan gene repertoire and genomic organization.</title>
        <authorList>
            <person name="Putnam N.H."/>
            <person name="Srivastava M."/>
            <person name="Hellsten U."/>
            <person name="Dirks B."/>
            <person name="Chapman J."/>
            <person name="Salamov A."/>
            <person name="Terry A."/>
            <person name="Shapiro H."/>
            <person name="Lindquist E."/>
            <person name="Kapitonov V.V."/>
            <person name="Jurka J."/>
            <person name="Genikhovich G."/>
            <person name="Grigoriev I.V."/>
            <person name="Lucas S.M."/>
            <person name="Steele R.E."/>
            <person name="Finnerty J.R."/>
            <person name="Technau U."/>
            <person name="Martindale M.Q."/>
            <person name="Rokhsar D.S."/>
        </authorList>
    </citation>
    <scope>NUCLEOTIDE SEQUENCE [LARGE SCALE GENOMIC DNA]</scope>
    <source>
        <strain evidence="2">CH2 X CH6</strain>
    </source>
</reference>
<gene>
    <name evidence="1" type="ORF">NEMVEDRAFT_v1g180547</name>
</gene>
<organism evidence="1 2">
    <name type="scientific">Nematostella vectensis</name>
    <name type="common">Starlet sea anemone</name>
    <dbReference type="NCBI Taxonomy" id="45351"/>
    <lineage>
        <taxon>Eukaryota</taxon>
        <taxon>Metazoa</taxon>
        <taxon>Cnidaria</taxon>
        <taxon>Anthozoa</taxon>
        <taxon>Hexacorallia</taxon>
        <taxon>Actiniaria</taxon>
        <taxon>Edwardsiidae</taxon>
        <taxon>Nematostella</taxon>
    </lineage>
</organism>
<dbReference type="EMBL" id="DS469526">
    <property type="protein sequence ID" value="EDO46530.1"/>
    <property type="molecule type" value="Genomic_DNA"/>
</dbReference>
<evidence type="ECO:0000313" key="1">
    <source>
        <dbReference type="EMBL" id="EDO46530.1"/>
    </source>
</evidence>
<dbReference type="AlphaFoldDB" id="A7RPL6"/>
<keyword evidence="2" id="KW-1185">Reference proteome</keyword>
<dbReference type="Proteomes" id="UP000001593">
    <property type="component" value="Unassembled WGS sequence"/>
</dbReference>
<accession>A7RPL6</accession>
<name>A7RPL6_NEMVE</name>
<sequence>MKSQYERKVFEMNHPMINTLFGYHSVMRKTLCSTSMLTSVTDVDRALFVCQNLALFGR</sequence>